<dbReference type="AlphaFoldDB" id="A0A0D2JEU4"/>
<dbReference type="FunCoup" id="A0A0D2JEU4">
    <property type="interactions" value="30"/>
</dbReference>
<dbReference type="PANTHER" id="PTHR43537:SF53">
    <property type="entry name" value="HTH-TYPE TRANSCRIPTIONAL REPRESSOR NANR"/>
    <property type="match status" value="1"/>
</dbReference>
<dbReference type="Pfam" id="PF07729">
    <property type="entry name" value="FCD"/>
    <property type="match status" value="1"/>
</dbReference>
<keyword evidence="3" id="KW-0804">Transcription</keyword>
<dbReference type="PANTHER" id="PTHR43537">
    <property type="entry name" value="TRANSCRIPTIONAL REGULATOR, GNTR FAMILY"/>
    <property type="match status" value="1"/>
</dbReference>
<dbReference type="GO" id="GO:0003677">
    <property type="term" value="F:DNA binding"/>
    <property type="evidence" value="ECO:0007669"/>
    <property type="project" value="UniProtKB-KW"/>
</dbReference>
<dbReference type="Pfam" id="PF00392">
    <property type="entry name" value="GntR"/>
    <property type="match status" value="1"/>
</dbReference>
<dbReference type="Gene3D" id="1.10.10.10">
    <property type="entry name" value="Winged helix-like DNA-binding domain superfamily/Winged helix DNA-binding domain"/>
    <property type="match status" value="1"/>
</dbReference>
<sequence length="238" mass="27250">MVKRKPITRRKLSHLVRDRLIEMIENGDIKPGEQMPSEHEIMEWFEVGRPAVREAMQSLESMGFICIRHGERARVVMPTAEVVMDKLDSITRHLLATSPETVFHLMDARQVFEAGMARLAVERGRPKDFERLAELAQCMRDNLDSRENFVKADMEFHMTMAGISGNPVFTAISKAVMSWLLQYHEDLLGVAGLEDLTLKEHEMLLAKLIEKDADAAARIVSDHIMRSNTLYRESMKKS</sequence>
<protein>
    <submittedName>
        <fullName evidence="5">GntR family transcriptional regulator</fullName>
    </submittedName>
</protein>
<dbReference type="InParanoid" id="A0A0D2JEU4"/>
<comment type="caution">
    <text evidence="5">The sequence shown here is derived from an EMBL/GenBank/DDBJ whole genome shotgun (WGS) entry which is preliminary data.</text>
</comment>
<organism evidence="5 6">
    <name type="scientific">Dethiosulfatarculus sandiegensis</name>
    <dbReference type="NCBI Taxonomy" id="1429043"/>
    <lineage>
        <taxon>Bacteria</taxon>
        <taxon>Pseudomonadati</taxon>
        <taxon>Thermodesulfobacteriota</taxon>
        <taxon>Desulfarculia</taxon>
        <taxon>Desulfarculales</taxon>
        <taxon>Desulfarculaceae</taxon>
        <taxon>Dethiosulfatarculus</taxon>
    </lineage>
</organism>
<dbReference type="Gene3D" id="1.20.120.530">
    <property type="entry name" value="GntR ligand-binding domain-like"/>
    <property type="match status" value="1"/>
</dbReference>
<evidence type="ECO:0000256" key="3">
    <source>
        <dbReference type="ARBA" id="ARBA00023163"/>
    </source>
</evidence>
<dbReference type="InterPro" id="IPR036388">
    <property type="entry name" value="WH-like_DNA-bd_sf"/>
</dbReference>
<name>A0A0D2JEU4_9BACT</name>
<dbReference type="InterPro" id="IPR008920">
    <property type="entry name" value="TF_FadR/GntR_C"/>
</dbReference>
<dbReference type="SMART" id="SM00895">
    <property type="entry name" value="FCD"/>
    <property type="match status" value="1"/>
</dbReference>
<accession>A0A0D2JEU4</accession>
<evidence type="ECO:0000259" key="4">
    <source>
        <dbReference type="PROSITE" id="PS50949"/>
    </source>
</evidence>
<gene>
    <name evidence="5" type="ORF">X474_09240</name>
</gene>
<evidence type="ECO:0000256" key="2">
    <source>
        <dbReference type="ARBA" id="ARBA00023125"/>
    </source>
</evidence>
<evidence type="ECO:0000313" key="6">
    <source>
        <dbReference type="Proteomes" id="UP000032233"/>
    </source>
</evidence>
<dbReference type="EMBL" id="AZAC01000011">
    <property type="protein sequence ID" value="KIX14186.1"/>
    <property type="molecule type" value="Genomic_DNA"/>
</dbReference>
<dbReference type="Proteomes" id="UP000032233">
    <property type="component" value="Unassembled WGS sequence"/>
</dbReference>
<keyword evidence="6" id="KW-1185">Reference proteome</keyword>
<dbReference type="OrthoDB" id="5343675at2"/>
<dbReference type="RefSeq" id="WP_044348071.1">
    <property type="nucleotide sequence ID" value="NZ_AZAC01000011.1"/>
</dbReference>
<feature type="domain" description="HTH gntR-type" evidence="4">
    <location>
        <begin position="10"/>
        <end position="79"/>
    </location>
</feature>
<dbReference type="SUPFAM" id="SSF46785">
    <property type="entry name" value="Winged helix' DNA-binding domain"/>
    <property type="match status" value="1"/>
</dbReference>
<dbReference type="STRING" id="1429043.X474_09240"/>
<keyword evidence="2" id="KW-0238">DNA-binding</keyword>
<dbReference type="SUPFAM" id="SSF48008">
    <property type="entry name" value="GntR ligand-binding domain-like"/>
    <property type="match status" value="1"/>
</dbReference>
<dbReference type="PRINTS" id="PR00035">
    <property type="entry name" value="HTHGNTR"/>
</dbReference>
<dbReference type="InterPro" id="IPR036390">
    <property type="entry name" value="WH_DNA-bd_sf"/>
</dbReference>
<dbReference type="CDD" id="cd07377">
    <property type="entry name" value="WHTH_GntR"/>
    <property type="match status" value="1"/>
</dbReference>
<proteinExistence type="predicted"/>
<evidence type="ECO:0000313" key="5">
    <source>
        <dbReference type="EMBL" id="KIX14186.1"/>
    </source>
</evidence>
<dbReference type="InterPro" id="IPR000524">
    <property type="entry name" value="Tscrpt_reg_HTH_GntR"/>
</dbReference>
<dbReference type="NCBIfam" id="NF003011">
    <property type="entry name" value="PRK03837.1"/>
    <property type="match status" value="1"/>
</dbReference>
<dbReference type="PROSITE" id="PS50949">
    <property type="entry name" value="HTH_GNTR"/>
    <property type="match status" value="1"/>
</dbReference>
<dbReference type="GO" id="GO:0003700">
    <property type="term" value="F:DNA-binding transcription factor activity"/>
    <property type="evidence" value="ECO:0007669"/>
    <property type="project" value="InterPro"/>
</dbReference>
<reference evidence="5 6" key="1">
    <citation type="submission" date="2013-11" db="EMBL/GenBank/DDBJ databases">
        <title>Metagenomic analysis of a methanogenic consortium involved in long chain n-alkane degradation.</title>
        <authorList>
            <person name="Davidova I.A."/>
            <person name="Callaghan A.V."/>
            <person name="Wawrik B."/>
            <person name="Pruitt S."/>
            <person name="Marks C."/>
            <person name="Duncan K.E."/>
            <person name="Suflita J.M."/>
        </authorList>
    </citation>
    <scope>NUCLEOTIDE SEQUENCE [LARGE SCALE GENOMIC DNA]</scope>
    <source>
        <strain evidence="5 6">SPR</strain>
    </source>
</reference>
<dbReference type="SMART" id="SM00345">
    <property type="entry name" value="HTH_GNTR"/>
    <property type="match status" value="1"/>
</dbReference>
<dbReference type="InterPro" id="IPR011711">
    <property type="entry name" value="GntR_C"/>
</dbReference>
<evidence type="ECO:0000256" key="1">
    <source>
        <dbReference type="ARBA" id="ARBA00023015"/>
    </source>
</evidence>
<keyword evidence="1" id="KW-0805">Transcription regulation</keyword>